<keyword evidence="7 10" id="KW-0472">Membrane</keyword>
<dbReference type="AlphaFoldDB" id="A0A6I9WN37"/>
<dbReference type="GO" id="GO:0007165">
    <property type="term" value="P:signal transduction"/>
    <property type="evidence" value="ECO:0007669"/>
    <property type="project" value="UniProtKB-KW"/>
</dbReference>
<evidence type="ECO:0000256" key="8">
    <source>
        <dbReference type="ARBA" id="ARBA00023170"/>
    </source>
</evidence>
<dbReference type="GO" id="GO:0004984">
    <property type="term" value="F:olfactory receptor activity"/>
    <property type="evidence" value="ECO:0007669"/>
    <property type="project" value="InterPro"/>
</dbReference>
<keyword evidence="5 10" id="KW-0552">Olfaction</keyword>
<dbReference type="Pfam" id="PF02949">
    <property type="entry name" value="7tm_6"/>
    <property type="match status" value="1"/>
</dbReference>
<feature type="transmembrane region" description="Helical" evidence="10">
    <location>
        <begin position="257"/>
        <end position="278"/>
    </location>
</feature>
<dbReference type="GO" id="GO:0005886">
    <property type="term" value="C:plasma membrane"/>
    <property type="evidence" value="ECO:0007669"/>
    <property type="project" value="UniProtKB-SubCell"/>
</dbReference>
<dbReference type="Proteomes" id="UP000504615">
    <property type="component" value="Unplaced"/>
</dbReference>
<evidence type="ECO:0000256" key="9">
    <source>
        <dbReference type="ARBA" id="ARBA00023224"/>
    </source>
</evidence>
<sequence length="459" mass="52229">MERVERNQLRSRISVYGQMEKAHAHTEHTDDQSTDVSVSCVHRRDLVINMLDRSKSKSIEPTMDGWNYSIQLNRWFLKPIGAWPLTLCETTAEKLGCVILTIISCFLICFLAIPCTLCTILVDTDLDTKVRMIGPVSFILRAAVKQYILISRSKNISECIREIRTDWDRVALNYVKDREIMLDKAKFGRWLSSISALFMYSAGIFFTTVMPICAKRTEIIDNETVRSLSFPIYRGLFDPRTTPSFEIAQFMQAVAGYVIYTITVSVCSLAALFAMHACGQFRILMLKMEDFADGKERKSASTMHEGRLGDIVKYHIKILSFITRTEKLLNEVCLVDVVGGTLDICFLGFNMMTEWEHREALGTITFSSLLISFIFNIFILCYIGELLAEQCTQIGIKSYMIDWYRIPNKGALGLILVMSMSNATIKLTAGKFMDLSLSSFCNIMKASLAYLNLLRTFYV</sequence>
<evidence type="ECO:0000256" key="5">
    <source>
        <dbReference type="ARBA" id="ARBA00022725"/>
    </source>
</evidence>
<keyword evidence="8 10" id="KW-0675">Receptor</keyword>
<keyword evidence="9 10" id="KW-0807">Transducer</keyword>
<evidence type="ECO:0000256" key="4">
    <source>
        <dbReference type="ARBA" id="ARBA00022692"/>
    </source>
</evidence>
<feature type="transmembrane region" description="Helical" evidence="10">
    <location>
        <begin position="435"/>
        <end position="454"/>
    </location>
</feature>
<proteinExistence type="inferred from homology"/>
<comment type="subcellular location">
    <subcellularLocation>
        <location evidence="1 10">Cell membrane</location>
        <topology evidence="1 10">Multi-pass membrane protein</topology>
    </subcellularLocation>
</comment>
<protein>
    <recommendedName>
        <fullName evidence="10">Odorant receptor</fullName>
    </recommendedName>
</protein>
<dbReference type="PANTHER" id="PTHR21137:SF35">
    <property type="entry name" value="ODORANT RECEPTOR 19A-RELATED"/>
    <property type="match status" value="1"/>
</dbReference>
<keyword evidence="6 10" id="KW-1133">Transmembrane helix</keyword>
<feature type="transmembrane region" description="Helical" evidence="10">
    <location>
        <begin position="409"/>
        <end position="429"/>
    </location>
</feature>
<dbReference type="RefSeq" id="XP_011644896.1">
    <property type="nucleotide sequence ID" value="XM_011646594.1"/>
</dbReference>
<evidence type="ECO:0000256" key="7">
    <source>
        <dbReference type="ARBA" id="ARBA00023136"/>
    </source>
</evidence>
<keyword evidence="11" id="KW-1185">Reference proteome</keyword>
<evidence type="ECO:0000256" key="1">
    <source>
        <dbReference type="ARBA" id="ARBA00004651"/>
    </source>
</evidence>
<feature type="transmembrane region" description="Helical" evidence="10">
    <location>
        <begin position="190"/>
        <end position="212"/>
    </location>
</feature>
<evidence type="ECO:0000313" key="12">
    <source>
        <dbReference type="RefSeq" id="XP_011644896.1"/>
    </source>
</evidence>
<dbReference type="GO" id="GO:0005549">
    <property type="term" value="F:odorant binding"/>
    <property type="evidence" value="ECO:0007669"/>
    <property type="project" value="InterPro"/>
</dbReference>
<keyword evidence="4 10" id="KW-0812">Transmembrane</keyword>
<dbReference type="OrthoDB" id="6604226at2759"/>
<keyword evidence="2" id="KW-1003">Cell membrane</keyword>
<feature type="transmembrane region" description="Helical" evidence="10">
    <location>
        <begin position="369"/>
        <end position="388"/>
    </location>
</feature>
<dbReference type="GeneID" id="105432016"/>
<dbReference type="KEGG" id="pbar:105432016"/>
<name>A0A6I9WN37_9HYME</name>
<evidence type="ECO:0000256" key="6">
    <source>
        <dbReference type="ARBA" id="ARBA00022989"/>
    </source>
</evidence>
<dbReference type="InterPro" id="IPR004117">
    <property type="entry name" value="7tm6_olfct_rcpt"/>
</dbReference>
<feature type="transmembrane region" description="Helical" evidence="10">
    <location>
        <begin position="328"/>
        <end position="349"/>
    </location>
</feature>
<feature type="transmembrane region" description="Helical" evidence="10">
    <location>
        <begin position="98"/>
        <end position="122"/>
    </location>
</feature>
<accession>A0A6I9WN37</accession>
<dbReference type="PANTHER" id="PTHR21137">
    <property type="entry name" value="ODORANT RECEPTOR"/>
    <property type="match status" value="1"/>
</dbReference>
<comment type="similarity">
    <text evidence="10">Belongs to the insect chemoreceptor superfamily. Heteromeric odorant receptor channel (TC 1.A.69) family.</text>
</comment>
<evidence type="ECO:0000256" key="10">
    <source>
        <dbReference type="RuleBase" id="RU351113"/>
    </source>
</evidence>
<gene>
    <name evidence="12" type="primary">LOC105432016</name>
</gene>
<evidence type="ECO:0000256" key="3">
    <source>
        <dbReference type="ARBA" id="ARBA00022606"/>
    </source>
</evidence>
<keyword evidence="3 10" id="KW-0716">Sensory transduction</keyword>
<reference evidence="12" key="1">
    <citation type="submission" date="2025-08" db="UniProtKB">
        <authorList>
            <consortium name="RefSeq"/>
        </authorList>
    </citation>
    <scope>IDENTIFICATION</scope>
</reference>
<evidence type="ECO:0000256" key="2">
    <source>
        <dbReference type="ARBA" id="ARBA00022475"/>
    </source>
</evidence>
<organism evidence="11 12">
    <name type="scientific">Pogonomyrmex barbatus</name>
    <name type="common">red harvester ant</name>
    <dbReference type="NCBI Taxonomy" id="144034"/>
    <lineage>
        <taxon>Eukaryota</taxon>
        <taxon>Metazoa</taxon>
        <taxon>Ecdysozoa</taxon>
        <taxon>Arthropoda</taxon>
        <taxon>Hexapoda</taxon>
        <taxon>Insecta</taxon>
        <taxon>Pterygota</taxon>
        <taxon>Neoptera</taxon>
        <taxon>Endopterygota</taxon>
        <taxon>Hymenoptera</taxon>
        <taxon>Apocrita</taxon>
        <taxon>Aculeata</taxon>
        <taxon>Formicoidea</taxon>
        <taxon>Formicidae</taxon>
        <taxon>Myrmicinae</taxon>
        <taxon>Pogonomyrmex</taxon>
    </lineage>
</organism>
<evidence type="ECO:0000313" key="11">
    <source>
        <dbReference type="Proteomes" id="UP000504615"/>
    </source>
</evidence>